<comment type="catalytic activity">
    <reaction evidence="11 15">
        <text>cytidine + H2O + H(+) = uridine + NH4(+)</text>
        <dbReference type="Rhea" id="RHEA:16069"/>
        <dbReference type="ChEBI" id="CHEBI:15377"/>
        <dbReference type="ChEBI" id="CHEBI:15378"/>
        <dbReference type="ChEBI" id="CHEBI:16704"/>
        <dbReference type="ChEBI" id="CHEBI:17562"/>
        <dbReference type="ChEBI" id="CHEBI:28938"/>
        <dbReference type="EC" id="3.5.4.5"/>
    </reaction>
</comment>
<dbReference type="CDD" id="cd01283">
    <property type="entry name" value="cytidine_deaminase"/>
    <property type="match status" value="1"/>
</dbReference>
<proteinExistence type="inferred from homology"/>
<dbReference type="SUPFAM" id="SSF53927">
    <property type="entry name" value="Cytidine deaminase-like"/>
    <property type="match status" value="1"/>
</dbReference>
<evidence type="ECO:0000256" key="2">
    <source>
        <dbReference type="ARBA" id="ARBA00003949"/>
    </source>
</evidence>
<comment type="cofactor">
    <cofactor evidence="1 14 15">
        <name>Zn(2+)</name>
        <dbReference type="ChEBI" id="CHEBI:29105"/>
    </cofactor>
</comment>
<dbReference type="GO" id="GO:0072527">
    <property type="term" value="P:pyrimidine-containing compound metabolic process"/>
    <property type="evidence" value="ECO:0007669"/>
    <property type="project" value="UniProtKB-ARBA"/>
</dbReference>
<evidence type="ECO:0000256" key="11">
    <source>
        <dbReference type="ARBA" id="ARBA00049558"/>
    </source>
</evidence>
<dbReference type="EC" id="3.5.4.5" evidence="4 15"/>
<dbReference type="PANTHER" id="PTHR11644">
    <property type="entry name" value="CYTIDINE DEAMINASE"/>
    <property type="match status" value="1"/>
</dbReference>
<keyword evidence="8 14" id="KW-0862">Zinc</keyword>
<keyword evidence="6 14" id="KW-0479">Metal-binding</keyword>
<dbReference type="AlphaFoldDB" id="A0AAJ1MKG3"/>
<evidence type="ECO:0000256" key="4">
    <source>
        <dbReference type="ARBA" id="ARBA00012783"/>
    </source>
</evidence>
<evidence type="ECO:0000259" key="16">
    <source>
        <dbReference type="PROSITE" id="PS51747"/>
    </source>
</evidence>
<feature type="binding site" evidence="14">
    <location>
        <position position="56"/>
    </location>
    <ligand>
        <name>Zn(2+)</name>
        <dbReference type="ChEBI" id="CHEBI:29105"/>
        <note>catalytic</note>
    </ligand>
</feature>
<dbReference type="InterPro" id="IPR002125">
    <property type="entry name" value="CMP_dCMP_dom"/>
</dbReference>
<dbReference type="GO" id="GO:0042802">
    <property type="term" value="F:identical protein binding"/>
    <property type="evidence" value="ECO:0007669"/>
    <property type="project" value="UniProtKB-ARBA"/>
</dbReference>
<evidence type="ECO:0000256" key="6">
    <source>
        <dbReference type="ARBA" id="ARBA00022723"/>
    </source>
</evidence>
<comment type="function">
    <text evidence="2 15">This enzyme scavenges exogenous and endogenous cytidine and 2'-deoxycytidine for UMP synthesis.</text>
</comment>
<dbReference type="InterPro" id="IPR016193">
    <property type="entry name" value="Cytidine_deaminase-like"/>
</dbReference>
<feature type="binding site" evidence="13">
    <location>
        <begin position="45"/>
        <end position="51"/>
    </location>
    <ligand>
        <name>substrate</name>
    </ligand>
</feature>
<comment type="caution">
    <text evidence="17">The sequence shown here is derived from an EMBL/GenBank/DDBJ whole genome shotgun (WGS) entry which is preliminary data.</text>
</comment>
<evidence type="ECO:0000256" key="8">
    <source>
        <dbReference type="ARBA" id="ARBA00022833"/>
    </source>
</evidence>
<dbReference type="InterPro" id="IPR050202">
    <property type="entry name" value="Cyt/Deoxycyt_deaminase"/>
</dbReference>
<evidence type="ECO:0000256" key="12">
    <source>
        <dbReference type="PIRSR" id="PIRSR606262-1"/>
    </source>
</evidence>
<evidence type="ECO:0000313" key="18">
    <source>
        <dbReference type="Proteomes" id="UP001221217"/>
    </source>
</evidence>
<dbReference type="InterPro" id="IPR016192">
    <property type="entry name" value="APOBEC/CMP_deaminase_Zn-bd"/>
</dbReference>
<evidence type="ECO:0000313" key="17">
    <source>
        <dbReference type="EMBL" id="MDC7228543.1"/>
    </source>
</evidence>
<evidence type="ECO:0000256" key="9">
    <source>
        <dbReference type="ARBA" id="ARBA00032005"/>
    </source>
</evidence>
<dbReference type="FunFam" id="3.40.140.10:FF:000008">
    <property type="entry name" value="Cytidine deaminase"/>
    <property type="match status" value="1"/>
</dbReference>
<dbReference type="GO" id="GO:0004126">
    <property type="term" value="F:cytidine deaminase activity"/>
    <property type="evidence" value="ECO:0007669"/>
    <property type="project" value="UniProtKB-UniRule"/>
</dbReference>
<sequence length="141" mass="15334">MENISVEKLMIEAKKASEYSYSPYSHFTVGAALLCADGEIVTAANVENRSYGLTICAERSAVVKAISLGKTDYKALAIYCGKADYPVSPCGACRQVISEFADGSMPVYFSGVDINNRVETTVAELFPFDALSEMKNGRYEE</sequence>
<name>A0AAJ1MKG3_9SPIO</name>
<dbReference type="PROSITE" id="PS51747">
    <property type="entry name" value="CYT_DCMP_DEAMINASES_2"/>
    <property type="match status" value="1"/>
</dbReference>
<dbReference type="Pfam" id="PF00383">
    <property type="entry name" value="dCMP_cyt_deam_1"/>
    <property type="match status" value="1"/>
</dbReference>
<dbReference type="GO" id="GO:0005829">
    <property type="term" value="C:cytosol"/>
    <property type="evidence" value="ECO:0007669"/>
    <property type="project" value="TreeGrafter"/>
</dbReference>
<dbReference type="EMBL" id="JAQQAL010000051">
    <property type="protein sequence ID" value="MDC7228543.1"/>
    <property type="molecule type" value="Genomic_DNA"/>
</dbReference>
<dbReference type="PANTHER" id="PTHR11644:SF2">
    <property type="entry name" value="CYTIDINE DEAMINASE"/>
    <property type="match status" value="1"/>
</dbReference>
<evidence type="ECO:0000256" key="5">
    <source>
        <dbReference type="ARBA" id="ARBA00018266"/>
    </source>
</evidence>
<evidence type="ECO:0000256" key="15">
    <source>
        <dbReference type="RuleBase" id="RU364006"/>
    </source>
</evidence>
<dbReference type="InterPro" id="IPR006262">
    <property type="entry name" value="Cyt_deam_tetra"/>
</dbReference>
<comment type="catalytic activity">
    <reaction evidence="10 15">
        <text>2'-deoxycytidine + H2O + H(+) = 2'-deoxyuridine + NH4(+)</text>
        <dbReference type="Rhea" id="RHEA:13433"/>
        <dbReference type="ChEBI" id="CHEBI:15377"/>
        <dbReference type="ChEBI" id="CHEBI:15378"/>
        <dbReference type="ChEBI" id="CHEBI:15698"/>
        <dbReference type="ChEBI" id="CHEBI:16450"/>
        <dbReference type="ChEBI" id="CHEBI:28938"/>
        <dbReference type="EC" id="3.5.4.5"/>
    </reaction>
</comment>
<evidence type="ECO:0000256" key="14">
    <source>
        <dbReference type="PIRSR" id="PIRSR606262-3"/>
    </source>
</evidence>
<evidence type="ECO:0000256" key="3">
    <source>
        <dbReference type="ARBA" id="ARBA00006576"/>
    </source>
</evidence>
<accession>A0AAJ1MKG3</accession>
<comment type="similarity">
    <text evidence="3 15">Belongs to the cytidine and deoxycytidylate deaminase family.</text>
</comment>
<gene>
    <name evidence="17" type="ORF">PQJ61_17410</name>
</gene>
<dbReference type="GO" id="GO:0055086">
    <property type="term" value="P:nucleobase-containing small molecule metabolic process"/>
    <property type="evidence" value="ECO:0007669"/>
    <property type="project" value="UniProtKB-ARBA"/>
</dbReference>
<organism evidence="17 18">
    <name type="scientific">Candidatus Thalassospirochaeta sargassi</name>
    <dbReference type="NCBI Taxonomy" id="3119039"/>
    <lineage>
        <taxon>Bacteria</taxon>
        <taxon>Pseudomonadati</taxon>
        <taxon>Spirochaetota</taxon>
        <taxon>Spirochaetia</taxon>
        <taxon>Spirochaetales</taxon>
        <taxon>Spirochaetaceae</taxon>
        <taxon>Candidatus Thalassospirochaeta</taxon>
    </lineage>
</organism>
<evidence type="ECO:0000256" key="1">
    <source>
        <dbReference type="ARBA" id="ARBA00001947"/>
    </source>
</evidence>
<dbReference type="GO" id="GO:0008270">
    <property type="term" value="F:zinc ion binding"/>
    <property type="evidence" value="ECO:0007669"/>
    <property type="project" value="UniProtKB-UniRule"/>
</dbReference>
<dbReference type="PROSITE" id="PS00903">
    <property type="entry name" value="CYT_DCMP_DEAMINASES_1"/>
    <property type="match status" value="1"/>
</dbReference>
<evidence type="ECO:0000256" key="10">
    <source>
        <dbReference type="ARBA" id="ARBA00049252"/>
    </source>
</evidence>
<dbReference type="NCBIfam" id="TIGR01354">
    <property type="entry name" value="cyt_deam_tetra"/>
    <property type="match status" value="1"/>
</dbReference>
<feature type="active site" description="Proton donor" evidence="12">
    <location>
        <position position="58"/>
    </location>
</feature>
<protein>
    <recommendedName>
        <fullName evidence="5 15">Cytidine deaminase</fullName>
        <ecNumber evidence="4 15">3.5.4.5</ecNumber>
    </recommendedName>
    <alternativeName>
        <fullName evidence="9 15">Cytidine aminohydrolase</fullName>
    </alternativeName>
</protein>
<dbReference type="Gene3D" id="3.40.140.10">
    <property type="entry name" value="Cytidine Deaminase, domain 2"/>
    <property type="match status" value="1"/>
</dbReference>
<keyword evidence="7 15" id="KW-0378">Hydrolase</keyword>
<evidence type="ECO:0000256" key="7">
    <source>
        <dbReference type="ARBA" id="ARBA00022801"/>
    </source>
</evidence>
<dbReference type="NCBIfam" id="NF004064">
    <property type="entry name" value="PRK05578.1"/>
    <property type="match status" value="1"/>
</dbReference>
<reference evidence="17 18" key="1">
    <citation type="submission" date="2022-12" db="EMBL/GenBank/DDBJ databases">
        <title>Metagenome assembled genome from gulf of manar.</title>
        <authorList>
            <person name="Kohli P."/>
            <person name="Pk S."/>
            <person name="Venkata Ramana C."/>
            <person name="Sasikala C."/>
        </authorList>
    </citation>
    <scope>NUCLEOTIDE SEQUENCE [LARGE SCALE GENOMIC DNA]</scope>
    <source>
        <strain evidence="17">JB008</strain>
    </source>
</reference>
<dbReference type="Proteomes" id="UP001221217">
    <property type="component" value="Unassembled WGS sequence"/>
</dbReference>
<feature type="domain" description="CMP/dCMP-type deaminase" evidence="16">
    <location>
        <begin position="4"/>
        <end position="133"/>
    </location>
</feature>
<feature type="binding site" evidence="14">
    <location>
        <position position="93"/>
    </location>
    <ligand>
        <name>Zn(2+)</name>
        <dbReference type="ChEBI" id="CHEBI:29105"/>
        <note>catalytic</note>
    </ligand>
</feature>
<evidence type="ECO:0000256" key="13">
    <source>
        <dbReference type="PIRSR" id="PIRSR606262-2"/>
    </source>
</evidence>
<feature type="binding site" evidence="14">
    <location>
        <position position="90"/>
    </location>
    <ligand>
        <name>Zn(2+)</name>
        <dbReference type="ChEBI" id="CHEBI:29105"/>
        <note>catalytic</note>
    </ligand>
</feature>